<proteinExistence type="predicted"/>
<evidence type="ECO:0000313" key="1">
    <source>
        <dbReference type="EMBL" id="KAJ5210116.1"/>
    </source>
</evidence>
<gene>
    <name evidence="1" type="ORF">N7472_000255</name>
</gene>
<reference evidence="1" key="1">
    <citation type="submission" date="2022-11" db="EMBL/GenBank/DDBJ databases">
        <authorList>
            <person name="Petersen C."/>
        </authorList>
    </citation>
    <scope>NUCLEOTIDE SEQUENCE</scope>
    <source>
        <strain evidence="1">IBT 16849</strain>
    </source>
</reference>
<name>A0A9W9MYX2_9EURO</name>
<organism evidence="1 2">
    <name type="scientific">Penicillium cf. griseofulvum</name>
    <dbReference type="NCBI Taxonomy" id="2972120"/>
    <lineage>
        <taxon>Eukaryota</taxon>
        <taxon>Fungi</taxon>
        <taxon>Dikarya</taxon>
        <taxon>Ascomycota</taxon>
        <taxon>Pezizomycotina</taxon>
        <taxon>Eurotiomycetes</taxon>
        <taxon>Eurotiomycetidae</taxon>
        <taxon>Eurotiales</taxon>
        <taxon>Aspergillaceae</taxon>
        <taxon>Penicillium</taxon>
    </lineage>
</organism>
<dbReference type="Proteomes" id="UP001150879">
    <property type="component" value="Unassembled WGS sequence"/>
</dbReference>
<dbReference type="EMBL" id="JAPQKP010000001">
    <property type="protein sequence ID" value="KAJ5210116.1"/>
    <property type="molecule type" value="Genomic_DNA"/>
</dbReference>
<keyword evidence="2" id="KW-1185">Reference proteome</keyword>
<protein>
    <submittedName>
        <fullName evidence="1">Uncharacterized protein</fullName>
    </submittedName>
</protein>
<dbReference type="AlphaFoldDB" id="A0A9W9MYX2"/>
<evidence type="ECO:0000313" key="2">
    <source>
        <dbReference type="Proteomes" id="UP001150879"/>
    </source>
</evidence>
<reference evidence="1" key="2">
    <citation type="journal article" date="2023" name="IMA Fungus">
        <title>Comparative genomic study of the Penicillium genus elucidates a diverse pangenome and 15 lateral gene transfer events.</title>
        <authorList>
            <person name="Petersen C."/>
            <person name="Sorensen T."/>
            <person name="Nielsen M.R."/>
            <person name="Sondergaard T.E."/>
            <person name="Sorensen J.L."/>
            <person name="Fitzpatrick D.A."/>
            <person name="Frisvad J.C."/>
            <person name="Nielsen K.L."/>
        </authorList>
    </citation>
    <scope>NUCLEOTIDE SEQUENCE</scope>
    <source>
        <strain evidence="1">IBT 16849</strain>
    </source>
</reference>
<sequence>MPLKQMSTLENTWRKGGVGILQDGFLGRNLLRCSDSVALSLIVALELVICDSLESSTYNIPLRLAILDRDP</sequence>
<comment type="caution">
    <text evidence="1">The sequence shown here is derived from an EMBL/GenBank/DDBJ whole genome shotgun (WGS) entry which is preliminary data.</text>
</comment>
<accession>A0A9W9MYX2</accession>